<evidence type="ECO:0000256" key="4">
    <source>
        <dbReference type="ARBA" id="ARBA00022989"/>
    </source>
</evidence>
<feature type="transmembrane region" description="Helical" evidence="6">
    <location>
        <begin position="409"/>
        <end position="428"/>
    </location>
</feature>
<evidence type="ECO:0000256" key="1">
    <source>
        <dbReference type="ARBA" id="ARBA00004651"/>
    </source>
</evidence>
<feature type="transmembrane region" description="Helical" evidence="6">
    <location>
        <begin position="434"/>
        <end position="454"/>
    </location>
</feature>
<feature type="transmembrane region" description="Helical" evidence="6">
    <location>
        <begin position="812"/>
        <end position="832"/>
    </location>
</feature>
<sequence>LASLLEVEGKINLLLSPAHLSEESIASIWSPSQSGLKWRTRGSFTEIISDRVFIQEEAVETICRNNPGANRLFSYLANEMATSDRSIPYSFVTAMDAYKGQALEEDDIILPDYSAARLQAKVNDRIRLTYYYTTDNLKTLYIDTLWGRVAAIVPLTDLVADSTLSAEFPGLSDVERCTDWDSDLPLDMSLITQKDEDYWAKYRTTPKAILSYAAIQKRWSNAYGSVTAIRTPVTPGMEELEAGMFGLQLIYPREAALKAARSGVDFASLFLSLGFFIILSALLLLLVPLSEMMFRRRNELTLLKALGYPDKRIIRLLWSESVPIVLAASFIGVMAGILYTWLTLLLLGTLWQGATHTGGFILFPGLLTISIGWIAGTAITLLAIPIGIRRAFRTPTFTLKVAKGSQRRLWVGMAAILTLGILVANGMWLHSTALFVVVGVMLIVTAALWGNYWMRSRGAASSSPFNEDRLVVAGLLANKRRVLLSFFTLTAGVFIVFSVGLNRQGFSDPAQLLSGTGGYTLWCESNIPVYHNLSTPEGRSKLALTDLPAEADILQISRYGADDASCLNLNKVTQPTVLGVDMQAMKNSSFHIRQTIYPDQTETNVYKTLQSVTDSIYPVLVDETVLLWTLMRSPGDTIRYEVGGRVVYLQIAGTLDNSIFQGNLIMDKSLFAEAWSEIAGSEIILFRVKEQDAAATGRLIEQALNEYGVRVTTTAQRLQAFNSVTDTYLTIFLTLGSLGLLLGIVSFIIVVRKDLASRREYILLYRSLGFTDTKISRLLIAENRLVPLYAIIVGVLGSVAGVSGGLQSVSMWIWLLSAVSAIVLVLSVILFIRQSVRTCLQQN</sequence>
<feature type="non-terminal residue" evidence="8">
    <location>
        <position position="1"/>
    </location>
</feature>
<evidence type="ECO:0000313" key="8">
    <source>
        <dbReference type="EMBL" id="KAA6329166.1"/>
    </source>
</evidence>
<comment type="subcellular location">
    <subcellularLocation>
        <location evidence="1">Cell membrane</location>
        <topology evidence="1">Multi-pass membrane protein</topology>
    </subcellularLocation>
</comment>
<dbReference type="PANTHER" id="PTHR43738:SF2">
    <property type="entry name" value="ABC TRANSPORTER PERMEASE"/>
    <property type="match status" value="1"/>
</dbReference>
<dbReference type="GO" id="GO:0005886">
    <property type="term" value="C:plasma membrane"/>
    <property type="evidence" value="ECO:0007669"/>
    <property type="project" value="UniProtKB-SubCell"/>
</dbReference>
<evidence type="ECO:0000256" key="6">
    <source>
        <dbReference type="SAM" id="Phobius"/>
    </source>
</evidence>
<feature type="transmembrane region" description="Helical" evidence="6">
    <location>
        <begin position="728"/>
        <end position="751"/>
    </location>
</feature>
<dbReference type="Pfam" id="PF02687">
    <property type="entry name" value="FtsX"/>
    <property type="match status" value="1"/>
</dbReference>
<dbReference type="AlphaFoldDB" id="A0A5J4R5A0"/>
<keyword evidence="4 6" id="KW-1133">Transmembrane helix</keyword>
<accession>A0A5J4R5A0</accession>
<protein>
    <recommendedName>
        <fullName evidence="7">ABC3 transporter permease C-terminal domain-containing protein</fullName>
    </recommendedName>
</protein>
<dbReference type="InterPro" id="IPR051125">
    <property type="entry name" value="ABC-4/HrtB_transporter"/>
</dbReference>
<dbReference type="InterPro" id="IPR003838">
    <property type="entry name" value="ABC3_permease_C"/>
</dbReference>
<reference evidence="8" key="1">
    <citation type="submission" date="2019-03" db="EMBL/GenBank/DDBJ databases">
        <title>Single cell metagenomics reveals metabolic interactions within the superorganism composed of flagellate Streblomastix strix and complex community of Bacteroidetes bacteria on its surface.</title>
        <authorList>
            <person name="Treitli S.C."/>
            <person name="Kolisko M."/>
            <person name="Husnik F."/>
            <person name="Keeling P."/>
            <person name="Hampl V."/>
        </authorList>
    </citation>
    <scope>NUCLEOTIDE SEQUENCE</scope>
    <source>
        <strain evidence="8">STM</strain>
    </source>
</reference>
<comment type="caution">
    <text evidence="8">The sequence shown here is derived from an EMBL/GenBank/DDBJ whole genome shotgun (WGS) entry which is preliminary data.</text>
</comment>
<gene>
    <name evidence="8" type="ORF">EZS27_022001</name>
</gene>
<dbReference type="EMBL" id="SNRY01001692">
    <property type="protein sequence ID" value="KAA6329166.1"/>
    <property type="molecule type" value="Genomic_DNA"/>
</dbReference>
<keyword evidence="5 6" id="KW-0472">Membrane</keyword>
<keyword evidence="2" id="KW-1003">Cell membrane</keyword>
<evidence type="ECO:0000256" key="5">
    <source>
        <dbReference type="ARBA" id="ARBA00023136"/>
    </source>
</evidence>
<dbReference type="PANTHER" id="PTHR43738">
    <property type="entry name" value="ABC TRANSPORTER, MEMBRANE PROTEIN"/>
    <property type="match status" value="1"/>
</dbReference>
<evidence type="ECO:0000256" key="2">
    <source>
        <dbReference type="ARBA" id="ARBA00022475"/>
    </source>
</evidence>
<keyword evidence="3 6" id="KW-0812">Transmembrane</keyword>
<feature type="transmembrane region" description="Helical" evidence="6">
    <location>
        <begin position="482"/>
        <end position="501"/>
    </location>
</feature>
<feature type="transmembrane region" description="Helical" evidence="6">
    <location>
        <begin position="266"/>
        <end position="287"/>
    </location>
</feature>
<evidence type="ECO:0000259" key="7">
    <source>
        <dbReference type="Pfam" id="PF02687"/>
    </source>
</evidence>
<feature type="transmembrane region" description="Helical" evidence="6">
    <location>
        <begin position="361"/>
        <end position="388"/>
    </location>
</feature>
<proteinExistence type="predicted"/>
<evidence type="ECO:0000256" key="3">
    <source>
        <dbReference type="ARBA" id="ARBA00022692"/>
    </source>
</evidence>
<feature type="domain" description="ABC3 transporter permease C-terminal" evidence="7">
    <location>
        <begin position="273"/>
        <end position="395"/>
    </location>
</feature>
<organism evidence="8">
    <name type="scientific">termite gut metagenome</name>
    <dbReference type="NCBI Taxonomy" id="433724"/>
    <lineage>
        <taxon>unclassified sequences</taxon>
        <taxon>metagenomes</taxon>
        <taxon>organismal metagenomes</taxon>
    </lineage>
</organism>
<feature type="transmembrane region" description="Helical" evidence="6">
    <location>
        <begin position="321"/>
        <end position="341"/>
    </location>
</feature>
<name>A0A5J4R5A0_9ZZZZ</name>
<feature type="transmembrane region" description="Helical" evidence="6">
    <location>
        <begin position="786"/>
        <end position="806"/>
    </location>
</feature>